<feature type="transmembrane region" description="Helical" evidence="7">
    <location>
        <begin position="21"/>
        <end position="43"/>
    </location>
</feature>
<dbReference type="OrthoDB" id="9814708at2"/>
<dbReference type="InterPro" id="IPR002323">
    <property type="entry name" value="Cyt_CIE"/>
</dbReference>
<dbReference type="AlphaFoldDB" id="A0A643FBR9"/>
<organism evidence="9 10">
    <name type="scientific">Ideonella dechloratans</name>
    <dbReference type="NCBI Taxonomy" id="36863"/>
    <lineage>
        <taxon>Bacteria</taxon>
        <taxon>Pseudomonadati</taxon>
        <taxon>Pseudomonadota</taxon>
        <taxon>Betaproteobacteria</taxon>
        <taxon>Burkholderiales</taxon>
        <taxon>Sphaerotilaceae</taxon>
        <taxon>Ideonella</taxon>
    </lineage>
</organism>
<dbReference type="PANTHER" id="PTHR40942">
    <property type="match status" value="1"/>
</dbReference>
<dbReference type="GO" id="GO:0009055">
    <property type="term" value="F:electron transfer activity"/>
    <property type="evidence" value="ECO:0007669"/>
    <property type="project" value="InterPro"/>
</dbReference>
<evidence type="ECO:0000256" key="7">
    <source>
        <dbReference type="SAM" id="Phobius"/>
    </source>
</evidence>
<evidence type="ECO:0000256" key="1">
    <source>
        <dbReference type="ARBA" id="ARBA00022448"/>
    </source>
</evidence>
<dbReference type="GO" id="GO:0005506">
    <property type="term" value="F:iron ion binding"/>
    <property type="evidence" value="ECO:0007669"/>
    <property type="project" value="InterPro"/>
</dbReference>
<evidence type="ECO:0000256" key="3">
    <source>
        <dbReference type="ARBA" id="ARBA00022723"/>
    </source>
</evidence>
<evidence type="ECO:0000256" key="5">
    <source>
        <dbReference type="ARBA" id="ARBA00023004"/>
    </source>
</evidence>
<dbReference type="SUPFAM" id="SSF46626">
    <property type="entry name" value="Cytochrome c"/>
    <property type="match status" value="1"/>
</dbReference>
<dbReference type="Gene3D" id="1.10.760.10">
    <property type="entry name" value="Cytochrome c-like domain"/>
    <property type="match status" value="1"/>
</dbReference>
<evidence type="ECO:0000259" key="8">
    <source>
        <dbReference type="PROSITE" id="PS51007"/>
    </source>
</evidence>
<keyword evidence="7" id="KW-0812">Transmembrane</keyword>
<keyword evidence="5 6" id="KW-0408">Iron</keyword>
<dbReference type="Pfam" id="PF13442">
    <property type="entry name" value="Cytochrome_CBB3"/>
    <property type="match status" value="1"/>
</dbReference>
<dbReference type="PRINTS" id="PR00607">
    <property type="entry name" value="CYTCHROMECIE"/>
</dbReference>
<dbReference type="GO" id="GO:0020037">
    <property type="term" value="F:heme binding"/>
    <property type="evidence" value="ECO:0007669"/>
    <property type="project" value="InterPro"/>
</dbReference>
<keyword evidence="10" id="KW-1185">Reference proteome</keyword>
<sequence>MSQAHDAQQAHEGPIKTPKQLVLTVVASFAIPILIIVLLIVYVSNGAKKGAGSDAMTEEAIAARIQPVGALTLNVSTGSGVARTGEEVYKAVCSGCHAAGTLNAPKFGDAGAWGPRIATGFDALLHSALNGKNAMPAKGGASDLSELEVARAVVYMANDAGAKFPEPKAPAEAASAAQ</sequence>
<keyword evidence="2 6" id="KW-0349">Heme</keyword>
<dbReference type="Proteomes" id="UP000430120">
    <property type="component" value="Unassembled WGS sequence"/>
</dbReference>
<dbReference type="PANTHER" id="PTHR40942:SF4">
    <property type="entry name" value="CYTOCHROME C5"/>
    <property type="match status" value="1"/>
</dbReference>
<proteinExistence type="predicted"/>
<comment type="caution">
    <text evidence="9">The sequence shown here is derived from an EMBL/GenBank/DDBJ whole genome shotgun (WGS) entry which is preliminary data.</text>
</comment>
<gene>
    <name evidence="9" type="ORF">F7Q92_15380</name>
</gene>
<evidence type="ECO:0000313" key="10">
    <source>
        <dbReference type="Proteomes" id="UP000430120"/>
    </source>
</evidence>
<dbReference type="EMBL" id="VZPB01000040">
    <property type="protein sequence ID" value="KAB0579063.1"/>
    <property type="molecule type" value="Genomic_DNA"/>
</dbReference>
<keyword evidence="3 6" id="KW-0479">Metal-binding</keyword>
<dbReference type="PROSITE" id="PS51007">
    <property type="entry name" value="CYTC"/>
    <property type="match status" value="1"/>
</dbReference>
<reference evidence="9 10" key="1">
    <citation type="submission" date="2019-09" db="EMBL/GenBank/DDBJ databases">
        <title>Draft genome sequences of 48 bacterial type strains from the CCUG.</title>
        <authorList>
            <person name="Tunovic T."/>
            <person name="Pineiro-Iglesias B."/>
            <person name="Unosson C."/>
            <person name="Inganas E."/>
            <person name="Ohlen M."/>
            <person name="Cardew S."/>
            <person name="Jensie-Markopoulos S."/>
            <person name="Salva-Serra F."/>
            <person name="Jaen-Luchoro D."/>
            <person name="Karlsson R."/>
            <person name="Svensson-Stadler L."/>
            <person name="Chun J."/>
            <person name="Moore E."/>
        </authorList>
    </citation>
    <scope>NUCLEOTIDE SEQUENCE [LARGE SCALE GENOMIC DNA]</scope>
    <source>
        <strain evidence="9 10">CCUG 30977</strain>
    </source>
</reference>
<keyword evidence="4" id="KW-0249">Electron transport</keyword>
<name>A0A643FBR9_IDEDE</name>
<evidence type="ECO:0000256" key="2">
    <source>
        <dbReference type="ARBA" id="ARBA00022617"/>
    </source>
</evidence>
<dbReference type="InterPro" id="IPR036909">
    <property type="entry name" value="Cyt_c-like_dom_sf"/>
</dbReference>
<evidence type="ECO:0000256" key="6">
    <source>
        <dbReference type="PROSITE-ProRule" id="PRU00433"/>
    </source>
</evidence>
<dbReference type="InterPro" id="IPR009056">
    <property type="entry name" value="Cyt_c-like_dom"/>
</dbReference>
<feature type="domain" description="Cytochrome c" evidence="8">
    <location>
        <begin position="80"/>
        <end position="160"/>
    </location>
</feature>
<keyword evidence="7" id="KW-1133">Transmembrane helix</keyword>
<protein>
    <submittedName>
        <fullName evidence="9">Cytochrome c5 family protein</fullName>
    </submittedName>
</protein>
<dbReference type="RefSeq" id="WP_151124976.1">
    <property type="nucleotide sequence ID" value="NZ_CP088081.1"/>
</dbReference>
<evidence type="ECO:0000256" key="4">
    <source>
        <dbReference type="ARBA" id="ARBA00022982"/>
    </source>
</evidence>
<keyword evidence="7" id="KW-0472">Membrane</keyword>
<keyword evidence="1" id="KW-0813">Transport</keyword>
<accession>A0A643FBR9</accession>
<evidence type="ECO:0000313" key="9">
    <source>
        <dbReference type="EMBL" id="KAB0579063.1"/>
    </source>
</evidence>